<comment type="caution">
    <text evidence="2">The sequence shown here is derived from an EMBL/GenBank/DDBJ whole genome shotgun (WGS) entry which is preliminary data.</text>
</comment>
<feature type="compositionally biased region" description="Low complexity" evidence="1">
    <location>
        <begin position="93"/>
        <end position="106"/>
    </location>
</feature>
<evidence type="ECO:0000313" key="3">
    <source>
        <dbReference type="Proteomes" id="UP000708208"/>
    </source>
</evidence>
<reference evidence="2" key="1">
    <citation type="submission" date="2021-06" db="EMBL/GenBank/DDBJ databases">
        <authorList>
            <person name="Hodson N. C."/>
            <person name="Mongue J. A."/>
            <person name="Jaron S. K."/>
        </authorList>
    </citation>
    <scope>NUCLEOTIDE SEQUENCE</scope>
</reference>
<organism evidence="2 3">
    <name type="scientific">Allacma fusca</name>
    <dbReference type="NCBI Taxonomy" id="39272"/>
    <lineage>
        <taxon>Eukaryota</taxon>
        <taxon>Metazoa</taxon>
        <taxon>Ecdysozoa</taxon>
        <taxon>Arthropoda</taxon>
        <taxon>Hexapoda</taxon>
        <taxon>Collembola</taxon>
        <taxon>Symphypleona</taxon>
        <taxon>Sminthuridae</taxon>
        <taxon>Allacma</taxon>
    </lineage>
</organism>
<evidence type="ECO:0000256" key="1">
    <source>
        <dbReference type="SAM" id="MobiDB-lite"/>
    </source>
</evidence>
<accession>A0A8J2J5I2</accession>
<protein>
    <submittedName>
        <fullName evidence="2">Uncharacterized protein</fullName>
    </submittedName>
</protein>
<dbReference type="Proteomes" id="UP000708208">
    <property type="component" value="Unassembled WGS sequence"/>
</dbReference>
<feature type="compositionally biased region" description="Pro residues" evidence="1">
    <location>
        <begin position="83"/>
        <end position="92"/>
    </location>
</feature>
<feature type="region of interest" description="Disordered" evidence="1">
    <location>
        <begin position="83"/>
        <end position="117"/>
    </location>
</feature>
<dbReference type="AlphaFoldDB" id="A0A8J2J5I2"/>
<sequence>ALKRGTGLTLQTTAFIVRIAAYANSTSCYSRAIRDTLGSFAPPHASGTLPRSCGNTEHTAGMCGHFNLQHGQQLPQLAQLPQPVQPYEPQQPPMLSTTTPTSALSTNHDNPSLSKHRRLSSYTQPILIPSNYRRLNSYTRPILIPSTTAASAQTYDPFSSPATTAVSAPNPDILIPSNNHRLTRVHPTRPQRLQPPHPSVTGIYLI</sequence>
<dbReference type="EMBL" id="CAJVCH010027300">
    <property type="protein sequence ID" value="CAG7701998.1"/>
    <property type="molecule type" value="Genomic_DNA"/>
</dbReference>
<proteinExistence type="predicted"/>
<feature type="non-terminal residue" evidence="2">
    <location>
        <position position="1"/>
    </location>
</feature>
<keyword evidence="3" id="KW-1185">Reference proteome</keyword>
<gene>
    <name evidence="2" type="ORF">AFUS01_LOCUS4388</name>
</gene>
<evidence type="ECO:0000313" key="2">
    <source>
        <dbReference type="EMBL" id="CAG7701998.1"/>
    </source>
</evidence>
<name>A0A8J2J5I2_9HEXA</name>